<dbReference type="EMBL" id="BCSY01000045">
    <property type="protein sequence ID" value="GAS95902.1"/>
    <property type="molecule type" value="Genomic_DNA"/>
</dbReference>
<keyword evidence="3 4" id="KW-0413">Isomerase</keyword>
<protein>
    <submittedName>
        <fullName evidence="4">Enoyl-CoA hydratase/isomerase</fullName>
    </submittedName>
</protein>
<dbReference type="Proteomes" id="UP000069443">
    <property type="component" value="Unassembled WGS sequence"/>
</dbReference>
<dbReference type="STRING" id="228230.RMCC_2868"/>
<dbReference type="AlphaFoldDB" id="A0A100WCE8"/>
<dbReference type="InterPro" id="IPR001753">
    <property type="entry name" value="Enoyl-CoA_hydra/iso"/>
</dbReference>
<evidence type="ECO:0000313" key="5">
    <source>
        <dbReference type="Proteomes" id="UP000069443"/>
    </source>
</evidence>
<keyword evidence="2" id="KW-0576">Peroxisome</keyword>
<evidence type="ECO:0000256" key="1">
    <source>
        <dbReference type="ARBA" id="ARBA00004275"/>
    </source>
</evidence>
<dbReference type="InterPro" id="IPR029045">
    <property type="entry name" value="ClpP/crotonase-like_dom_sf"/>
</dbReference>
<comment type="subcellular location">
    <subcellularLocation>
        <location evidence="1">Peroxisome</location>
    </subcellularLocation>
</comment>
<dbReference type="Gene3D" id="3.90.226.10">
    <property type="entry name" value="2-enoyl-CoA Hydratase, Chain A, domain 1"/>
    <property type="match status" value="1"/>
</dbReference>
<organism evidence="4 5">
    <name type="scientific">Mycolicibacterium canariasense</name>
    <name type="common">Mycobacterium canariasense</name>
    <dbReference type="NCBI Taxonomy" id="228230"/>
    <lineage>
        <taxon>Bacteria</taxon>
        <taxon>Bacillati</taxon>
        <taxon>Actinomycetota</taxon>
        <taxon>Actinomycetes</taxon>
        <taxon>Mycobacteriales</taxon>
        <taxon>Mycobacteriaceae</taxon>
        <taxon>Mycolicibacterium</taxon>
    </lineage>
</organism>
<dbReference type="PANTHER" id="PTHR43684:SF1">
    <property type="entry name" value="ENOYL-COA DELTA ISOMERASE 2"/>
    <property type="match status" value="1"/>
</dbReference>
<accession>A0A100WCE8</accession>
<dbReference type="PANTHER" id="PTHR43684">
    <property type="match status" value="1"/>
</dbReference>
<gene>
    <name evidence="4" type="ORF">RMCC_2868</name>
</gene>
<dbReference type="GO" id="GO:0004165">
    <property type="term" value="F:delta(3)-delta(2)-enoyl-CoA isomerase activity"/>
    <property type="evidence" value="ECO:0007669"/>
    <property type="project" value="UniProtKB-ARBA"/>
</dbReference>
<reference evidence="5" key="2">
    <citation type="submission" date="2016-02" db="EMBL/GenBank/DDBJ databases">
        <title>Draft genome sequence of five rapidly growing Mycobacterium species.</title>
        <authorList>
            <person name="Katahira K."/>
            <person name="Gotou Y."/>
            <person name="Iida K."/>
            <person name="Ogura Y."/>
            <person name="Hayashi T."/>
        </authorList>
    </citation>
    <scope>NUCLEOTIDE SEQUENCE [LARGE SCALE GENOMIC DNA]</scope>
    <source>
        <strain evidence="5">JCM15298</strain>
    </source>
</reference>
<reference evidence="5" key="1">
    <citation type="journal article" date="2016" name="Genome Announc.">
        <title>Draft Genome Sequences of Five Rapidly Growing Mycobacterium Species, M. thermoresistibile, M. fortuitum subsp. acetamidolyticum, M. canariasense, M. brisbanense, and M. novocastrense.</title>
        <authorList>
            <person name="Katahira K."/>
            <person name="Ogura Y."/>
            <person name="Gotoh Y."/>
            <person name="Hayashi T."/>
        </authorList>
    </citation>
    <scope>NUCLEOTIDE SEQUENCE [LARGE SCALE GENOMIC DNA]</scope>
    <source>
        <strain evidence="5">JCM15298</strain>
    </source>
</reference>
<evidence type="ECO:0000256" key="2">
    <source>
        <dbReference type="ARBA" id="ARBA00023140"/>
    </source>
</evidence>
<dbReference type="Pfam" id="PF00378">
    <property type="entry name" value="ECH_1"/>
    <property type="match status" value="1"/>
</dbReference>
<proteinExistence type="predicted"/>
<keyword evidence="5" id="KW-1185">Reference proteome</keyword>
<comment type="caution">
    <text evidence="4">The sequence shown here is derived from an EMBL/GenBank/DDBJ whole genome shotgun (WGS) entry which is preliminary data.</text>
</comment>
<dbReference type="InterPro" id="IPR051053">
    <property type="entry name" value="ECH/Chromodomain_protein"/>
</dbReference>
<name>A0A100WCE8_MYCCR</name>
<dbReference type="SUPFAM" id="SSF52096">
    <property type="entry name" value="ClpP/crotonase"/>
    <property type="match status" value="1"/>
</dbReference>
<dbReference type="CDD" id="cd06558">
    <property type="entry name" value="crotonase-like"/>
    <property type="match status" value="1"/>
</dbReference>
<sequence>MAPGTYACAVTLLIADDNRVRTLTLNRPESLNAFSEALYDATTEALLAAADDPEVSVVLLTGAGRAFSAGNDLVEMQKLVTDPDYQPGKHGFRGMIEALAAFPKPFICAVNGVGLGIGATILGYADLAFMSSTARLKCPFTSLGVPPEAASSYLLPRLIGRQNAAWLLMSSEWIDAAEALRMGLVFKVCEPEALLAEARRHADVLASRPLNSLLAVKKTMLEPVRPGIAAASERENALFAELLGQAANVDALASFVEKRG</sequence>
<evidence type="ECO:0000313" key="4">
    <source>
        <dbReference type="EMBL" id="GAS95902.1"/>
    </source>
</evidence>
<evidence type="ECO:0000256" key="3">
    <source>
        <dbReference type="ARBA" id="ARBA00023235"/>
    </source>
</evidence>